<organism evidence="13 14">
    <name type="scientific">Paenibacillus septentrionalis</name>
    <dbReference type="NCBI Taxonomy" id="429342"/>
    <lineage>
        <taxon>Bacteria</taxon>
        <taxon>Bacillati</taxon>
        <taxon>Bacillota</taxon>
        <taxon>Bacilli</taxon>
        <taxon>Bacillales</taxon>
        <taxon>Paenibacillaceae</taxon>
        <taxon>Paenibacillus</taxon>
    </lineage>
</organism>
<keyword evidence="3 11" id="KW-0285">Flavoprotein</keyword>
<keyword evidence="2 11" id="KW-0963">Cytoplasm</keyword>
<feature type="binding site" evidence="11">
    <location>
        <position position="196"/>
    </location>
    <ligand>
        <name>FMN</name>
        <dbReference type="ChEBI" id="CHEBI:58210"/>
    </ligand>
</feature>
<evidence type="ECO:0000256" key="6">
    <source>
        <dbReference type="ARBA" id="ARBA00022842"/>
    </source>
</evidence>
<gene>
    <name evidence="11 13" type="primary">fni</name>
    <name evidence="13" type="ORF">ACFP56_03305</name>
</gene>
<feature type="binding site" evidence="11">
    <location>
        <begin position="101"/>
        <end position="103"/>
    </location>
    <ligand>
        <name>substrate</name>
    </ligand>
</feature>
<comment type="cofactor">
    <cofactor evidence="1 11">
        <name>FMN</name>
        <dbReference type="ChEBI" id="CHEBI:58210"/>
    </cofactor>
</comment>
<dbReference type="InterPro" id="IPR000262">
    <property type="entry name" value="FMN-dep_DH"/>
</dbReference>
<comment type="caution">
    <text evidence="11">Lacks conserved residue(s) required for the propagation of feature annotation.</text>
</comment>
<comment type="subunit">
    <text evidence="10 11">Homooctamer. Dimer of tetramers.</text>
</comment>
<feature type="binding site" evidence="11">
    <location>
        <position position="164"/>
    </location>
    <ligand>
        <name>substrate</name>
    </ligand>
</feature>
<dbReference type="GO" id="GO:0004452">
    <property type="term" value="F:isopentenyl-diphosphate delta-isomerase activity"/>
    <property type="evidence" value="ECO:0007669"/>
    <property type="project" value="UniProtKB-EC"/>
</dbReference>
<dbReference type="EC" id="5.3.3.2" evidence="11"/>
<evidence type="ECO:0000256" key="4">
    <source>
        <dbReference type="ARBA" id="ARBA00022643"/>
    </source>
</evidence>
<dbReference type="PIRSF" id="PIRSF003314">
    <property type="entry name" value="IPP_isomerase"/>
    <property type="match status" value="1"/>
</dbReference>
<evidence type="ECO:0000313" key="13">
    <source>
        <dbReference type="EMBL" id="MFC6331636.1"/>
    </source>
</evidence>
<dbReference type="CDD" id="cd02811">
    <property type="entry name" value="IDI-2_FMN"/>
    <property type="match status" value="1"/>
</dbReference>
<evidence type="ECO:0000256" key="3">
    <source>
        <dbReference type="ARBA" id="ARBA00022630"/>
    </source>
</evidence>
<evidence type="ECO:0000256" key="10">
    <source>
        <dbReference type="ARBA" id="ARBA00025810"/>
    </source>
</evidence>
<comment type="caution">
    <text evidence="13">The sequence shown here is derived from an EMBL/GenBank/DDBJ whole genome shotgun (WGS) entry which is preliminary data.</text>
</comment>
<feature type="domain" description="FMN-dependent dehydrogenase" evidence="12">
    <location>
        <begin position="179"/>
        <end position="345"/>
    </location>
</feature>
<evidence type="ECO:0000256" key="1">
    <source>
        <dbReference type="ARBA" id="ARBA00001917"/>
    </source>
</evidence>
<dbReference type="SUPFAM" id="SSF51395">
    <property type="entry name" value="FMN-linked oxidoreductases"/>
    <property type="match status" value="1"/>
</dbReference>
<evidence type="ECO:0000256" key="9">
    <source>
        <dbReference type="ARBA" id="ARBA00023235"/>
    </source>
</evidence>
<dbReference type="HAMAP" id="MF_00354">
    <property type="entry name" value="Idi_2"/>
    <property type="match status" value="1"/>
</dbReference>
<evidence type="ECO:0000256" key="2">
    <source>
        <dbReference type="ARBA" id="ARBA00022490"/>
    </source>
</evidence>
<evidence type="ECO:0000256" key="11">
    <source>
        <dbReference type="HAMAP-Rule" id="MF_00354"/>
    </source>
</evidence>
<comment type="catalytic activity">
    <reaction evidence="11">
        <text>isopentenyl diphosphate = dimethylallyl diphosphate</text>
        <dbReference type="Rhea" id="RHEA:23284"/>
        <dbReference type="ChEBI" id="CHEBI:57623"/>
        <dbReference type="ChEBI" id="CHEBI:128769"/>
        <dbReference type="EC" id="5.3.3.2"/>
    </reaction>
</comment>
<feature type="binding site" evidence="11">
    <location>
        <position position="70"/>
    </location>
    <ligand>
        <name>FMN</name>
        <dbReference type="ChEBI" id="CHEBI:58210"/>
    </ligand>
</feature>
<accession>A0ABW1V1D0</accession>
<dbReference type="EMBL" id="JBHSTE010000001">
    <property type="protein sequence ID" value="MFC6331636.1"/>
    <property type="molecule type" value="Genomic_DNA"/>
</dbReference>
<sequence>MDIQNEHETQQRKDEHITICLDKPVQGKGITTGLEKWRFKHLSLPEIDFNAIDLSTTMFGKTVKTPLLISSMTGGTERAFQINRSLAIAAEQQGWSLALGSMKVALEKPELAYSFQLRQYAPSIPIIANIGLVSLNYGINTKDCQRIVELAEADALVFHLNSMQEIFQPKGDTNFSGLLQKLEEVVKYLDVPVGIKDVGWGIDAEVRDRMLEIGIEFVDVAGAGGTSWSQVEHFRTTSAIQYAASESFIDWGNTTADCLIELRDGMQKRMLIGSGGLRNGVDAAKVMALGADSAGFGRTLLAHAIEAPNRQQEYSIIERLATIEYEMKAAMFGIGARHIEALKRNQRLIRIP</sequence>
<comment type="similarity">
    <text evidence="11">Belongs to the IPP isomerase type 2 family.</text>
</comment>
<keyword evidence="8 11" id="KW-0414">Isoprene biosynthesis</keyword>
<dbReference type="NCBIfam" id="TIGR02151">
    <property type="entry name" value="IPP_isom_2"/>
    <property type="match status" value="1"/>
</dbReference>
<feature type="binding site" evidence="11">
    <location>
        <position position="129"/>
    </location>
    <ligand>
        <name>FMN</name>
        <dbReference type="ChEBI" id="CHEBI:58210"/>
    </ligand>
</feature>
<keyword evidence="6 11" id="KW-0460">Magnesium</keyword>
<dbReference type="Pfam" id="PF01070">
    <property type="entry name" value="FMN_dh"/>
    <property type="match status" value="1"/>
</dbReference>
<dbReference type="PANTHER" id="PTHR43665">
    <property type="entry name" value="ISOPENTENYL-DIPHOSPHATE DELTA-ISOMERASE"/>
    <property type="match status" value="1"/>
</dbReference>
<dbReference type="InterPro" id="IPR011179">
    <property type="entry name" value="IPdP_isomerase"/>
</dbReference>
<evidence type="ECO:0000256" key="7">
    <source>
        <dbReference type="ARBA" id="ARBA00022857"/>
    </source>
</evidence>
<proteinExistence type="inferred from homology"/>
<keyword evidence="14" id="KW-1185">Reference proteome</keyword>
<keyword evidence="5 11" id="KW-0479">Metal-binding</keyword>
<comment type="function">
    <text evidence="11">Involved in the biosynthesis of isoprenoids. Catalyzes the 1,3-allylic rearrangement of the homoallylic substrate isopentenyl (IPP) to its allylic isomer, dimethylallyl diphosphate (DMAPP).</text>
</comment>
<dbReference type="InterPro" id="IPR013785">
    <property type="entry name" value="Aldolase_TIM"/>
</dbReference>
<comment type="subcellular location">
    <subcellularLocation>
        <location evidence="11">Cytoplasm</location>
    </subcellularLocation>
</comment>
<dbReference type="RefSeq" id="WP_379231079.1">
    <property type="nucleotide sequence ID" value="NZ_JBHSTE010000001.1"/>
</dbReference>
<evidence type="ECO:0000313" key="14">
    <source>
        <dbReference type="Proteomes" id="UP001596233"/>
    </source>
</evidence>
<reference evidence="14" key="1">
    <citation type="journal article" date="2019" name="Int. J. Syst. Evol. Microbiol.">
        <title>The Global Catalogue of Microorganisms (GCM) 10K type strain sequencing project: providing services to taxonomists for standard genome sequencing and annotation.</title>
        <authorList>
            <consortium name="The Broad Institute Genomics Platform"/>
            <consortium name="The Broad Institute Genome Sequencing Center for Infectious Disease"/>
            <person name="Wu L."/>
            <person name="Ma J."/>
        </authorList>
    </citation>
    <scope>NUCLEOTIDE SEQUENCE [LARGE SCALE GENOMIC DNA]</scope>
    <source>
        <strain evidence="14">PCU 280</strain>
    </source>
</reference>
<feature type="binding site" evidence="11">
    <location>
        <begin position="12"/>
        <end position="13"/>
    </location>
    <ligand>
        <name>substrate</name>
    </ligand>
</feature>
<keyword evidence="9 11" id="KW-0413">Isomerase</keyword>
<dbReference type="PANTHER" id="PTHR43665:SF1">
    <property type="entry name" value="ISOPENTENYL-DIPHOSPHATE DELTA-ISOMERASE"/>
    <property type="match status" value="1"/>
</dbReference>
<feature type="binding site" evidence="11">
    <location>
        <position position="101"/>
    </location>
    <ligand>
        <name>FMN</name>
        <dbReference type="ChEBI" id="CHEBI:58210"/>
    </ligand>
</feature>
<feature type="binding site" evidence="11">
    <location>
        <position position="226"/>
    </location>
    <ligand>
        <name>FMN</name>
        <dbReference type="ChEBI" id="CHEBI:58210"/>
    </ligand>
</feature>
<dbReference type="Gene3D" id="3.20.20.70">
    <property type="entry name" value="Aldolase class I"/>
    <property type="match status" value="1"/>
</dbReference>
<protein>
    <recommendedName>
        <fullName evidence="11">Isopentenyl-diphosphate delta-isomerase</fullName>
        <shortName evidence="11">IPP isomerase</shortName>
        <ecNumber evidence="11">5.3.3.2</ecNumber>
    </recommendedName>
    <alternativeName>
        <fullName evidence="11">Isopentenyl diphosphate:dimethylallyl diphosphate isomerase</fullName>
    </alternativeName>
    <alternativeName>
        <fullName evidence="11">Isopentenyl pyrophosphate isomerase</fullName>
    </alternativeName>
    <alternativeName>
        <fullName evidence="11">Type 2 isopentenyl diphosphate isomerase</fullName>
        <shortName evidence="11">IDI-2</shortName>
    </alternativeName>
</protein>
<comment type="cofactor">
    <cofactor evidence="11">
        <name>Mg(2+)</name>
        <dbReference type="ChEBI" id="CHEBI:18420"/>
    </cofactor>
</comment>
<feature type="binding site" evidence="11">
    <location>
        <begin position="276"/>
        <end position="278"/>
    </location>
    <ligand>
        <name>FMN</name>
        <dbReference type="ChEBI" id="CHEBI:58210"/>
    </ligand>
</feature>
<feature type="binding site" evidence="11">
    <location>
        <begin position="71"/>
        <end position="73"/>
    </location>
    <ligand>
        <name>FMN</name>
        <dbReference type="ChEBI" id="CHEBI:58210"/>
    </ligand>
</feature>
<name>A0ABW1V1D0_9BACL</name>
<keyword evidence="4 11" id="KW-0288">FMN</keyword>
<keyword evidence="7 11" id="KW-0521">NADP</keyword>
<comment type="cofactor">
    <cofactor evidence="11">
        <name>NADPH</name>
        <dbReference type="ChEBI" id="CHEBI:57783"/>
    </cofactor>
</comment>
<evidence type="ECO:0000259" key="12">
    <source>
        <dbReference type="Pfam" id="PF01070"/>
    </source>
</evidence>
<dbReference type="Proteomes" id="UP001596233">
    <property type="component" value="Unassembled WGS sequence"/>
</dbReference>
<evidence type="ECO:0000256" key="8">
    <source>
        <dbReference type="ARBA" id="ARBA00023229"/>
    </source>
</evidence>
<evidence type="ECO:0000256" key="5">
    <source>
        <dbReference type="ARBA" id="ARBA00022723"/>
    </source>
</evidence>
<feature type="binding site" evidence="11">
    <location>
        <position position="165"/>
    </location>
    <ligand>
        <name>Mg(2+)</name>
        <dbReference type="ChEBI" id="CHEBI:18420"/>
    </ligand>
</feature>